<dbReference type="InterPro" id="IPR025620">
    <property type="entry name" value="YlaH"/>
</dbReference>
<keyword evidence="1" id="KW-0472">Membrane</keyword>
<keyword evidence="1" id="KW-0812">Transmembrane</keyword>
<dbReference type="GeneID" id="42305393"/>
<evidence type="ECO:0000313" key="3">
    <source>
        <dbReference type="Proteomes" id="UP000182836"/>
    </source>
</evidence>
<dbReference type="EMBL" id="FNED01000003">
    <property type="protein sequence ID" value="SDI32645.1"/>
    <property type="molecule type" value="Genomic_DNA"/>
</dbReference>
<dbReference type="Pfam" id="PF14036">
    <property type="entry name" value="YlaH"/>
    <property type="match status" value="1"/>
</dbReference>
<feature type="transmembrane region" description="Helical" evidence="1">
    <location>
        <begin position="45"/>
        <end position="67"/>
    </location>
</feature>
<evidence type="ECO:0000313" key="2">
    <source>
        <dbReference type="EMBL" id="SDI32645.1"/>
    </source>
</evidence>
<dbReference type="OrthoDB" id="2680377at2"/>
<dbReference type="AlphaFoldDB" id="A0A1G8JN79"/>
<sequence>MYIEFFLIFVLTAVTYELGFAQKLPILKKVGVYVLLFIGAFPLTLFNALELPMIPALCVAVVVLFLTRLRRKDVKSMREKEQRG</sequence>
<accession>A0A1G8JN79</accession>
<proteinExistence type="predicted"/>
<gene>
    <name evidence="2" type="ORF">SAMN04487909_10383</name>
</gene>
<reference evidence="2 3" key="1">
    <citation type="submission" date="2016-10" db="EMBL/GenBank/DDBJ databases">
        <authorList>
            <person name="de Groot N.N."/>
        </authorList>
    </citation>
    <scope>NUCLEOTIDE SEQUENCE [LARGE SCALE GENOMIC DNA]</scope>
    <source>
        <strain evidence="2 3">DSM 2895</strain>
    </source>
</reference>
<evidence type="ECO:0000256" key="1">
    <source>
        <dbReference type="SAM" id="Phobius"/>
    </source>
</evidence>
<organism evidence="2 3">
    <name type="scientific">Aneurinibacillus migulanus</name>
    <name type="common">Bacillus migulanus</name>
    <dbReference type="NCBI Taxonomy" id="47500"/>
    <lineage>
        <taxon>Bacteria</taxon>
        <taxon>Bacillati</taxon>
        <taxon>Bacillota</taxon>
        <taxon>Bacilli</taxon>
        <taxon>Bacillales</taxon>
        <taxon>Paenibacillaceae</taxon>
        <taxon>Aneurinibacillus group</taxon>
        <taxon>Aneurinibacillus</taxon>
    </lineage>
</organism>
<name>A0A1G8JN79_ANEMI</name>
<dbReference type="Proteomes" id="UP000182836">
    <property type="component" value="Unassembled WGS sequence"/>
</dbReference>
<keyword evidence="1" id="KW-1133">Transmembrane helix</keyword>
<dbReference type="RefSeq" id="WP_043066103.1">
    <property type="nucleotide sequence ID" value="NZ_BJOA01000030.1"/>
</dbReference>
<protein>
    <submittedName>
        <fullName evidence="2">YlaH-like protein</fullName>
    </submittedName>
</protein>